<accession>A0ABU4S3K7</accession>
<proteinExistence type="predicted"/>
<reference evidence="1 2" key="1">
    <citation type="submission" date="2023-11" db="EMBL/GenBank/DDBJ databases">
        <title>Gilvimarinus fulvus sp. nov., isolated from the surface of Kelp.</title>
        <authorList>
            <person name="Sun Y.Y."/>
            <person name="Gong Y."/>
            <person name="Du Z.J."/>
        </authorList>
    </citation>
    <scope>NUCLEOTIDE SEQUENCE [LARGE SCALE GENOMIC DNA]</scope>
    <source>
        <strain evidence="1 2">SDUM040013</strain>
    </source>
</reference>
<protein>
    <submittedName>
        <fullName evidence="1">Uncharacterized protein</fullName>
    </submittedName>
</protein>
<sequence>MAKKLAGFLLFLVGMLILAGGVWYTYEAVRFIATTESTTGKIVEHEYTGGSNAGFRDVDGTSQTTDMYAPIVEFRTPADTNVRFRANWSEGDPPAIGTTVPRCATRSSFPEAPVSRGFPRSSVGL</sequence>
<dbReference type="RefSeq" id="WP_302723707.1">
    <property type="nucleotide sequence ID" value="NZ_JAULRU010000688.1"/>
</dbReference>
<comment type="caution">
    <text evidence="1">The sequence shown here is derived from an EMBL/GenBank/DDBJ whole genome shotgun (WGS) entry which is preliminary data.</text>
</comment>
<evidence type="ECO:0000313" key="1">
    <source>
        <dbReference type="EMBL" id="MDX6851524.1"/>
    </source>
</evidence>
<organism evidence="1 2">
    <name type="scientific">Gilvimarinus gilvus</name>
    <dbReference type="NCBI Taxonomy" id="3058038"/>
    <lineage>
        <taxon>Bacteria</taxon>
        <taxon>Pseudomonadati</taxon>
        <taxon>Pseudomonadota</taxon>
        <taxon>Gammaproteobacteria</taxon>
        <taxon>Cellvibrionales</taxon>
        <taxon>Cellvibrionaceae</taxon>
        <taxon>Gilvimarinus</taxon>
    </lineage>
</organism>
<evidence type="ECO:0000313" key="2">
    <source>
        <dbReference type="Proteomes" id="UP001273505"/>
    </source>
</evidence>
<dbReference type="Proteomes" id="UP001273505">
    <property type="component" value="Unassembled WGS sequence"/>
</dbReference>
<keyword evidence="2" id="KW-1185">Reference proteome</keyword>
<name>A0ABU4S3K7_9GAMM</name>
<gene>
    <name evidence="1" type="ORF">SCD92_19310</name>
</gene>
<dbReference type="EMBL" id="JAXAFO010000070">
    <property type="protein sequence ID" value="MDX6851524.1"/>
    <property type="molecule type" value="Genomic_DNA"/>
</dbReference>